<organism evidence="1 2">
    <name type="scientific">Candidatus Syntrophosphaera thermopropionivorans</name>
    <dbReference type="NCBI Taxonomy" id="2593015"/>
    <lineage>
        <taxon>Bacteria</taxon>
        <taxon>Pseudomonadati</taxon>
        <taxon>Candidatus Cloacimonadota</taxon>
        <taxon>Candidatus Cloacimonadia</taxon>
        <taxon>Candidatus Cloacimonadales</taxon>
        <taxon>Candidatus Cloacimonadaceae</taxon>
        <taxon>Candidatus Syntrophosphaera</taxon>
    </lineage>
</organism>
<reference evidence="1" key="1">
    <citation type="submission" date="2019-03" db="EMBL/GenBank/DDBJ databases">
        <title>Candidatus Syntrophosphaera thermopropionivorans: a novel player in syntrophic propionate oxidation during anaerobic digestion.</title>
        <authorList>
            <person name="Dyksma S."/>
        </authorList>
    </citation>
    <scope>NUCLEOTIDE SEQUENCE</scope>
    <source>
        <strain evidence="1">W5</strain>
    </source>
</reference>
<gene>
    <name evidence="1" type="ORF">E0946_05790</name>
</gene>
<proteinExistence type="predicted"/>
<protein>
    <submittedName>
        <fullName evidence="1">FtsX-like permease family protein</fullName>
    </submittedName>
</protein>
<dbReference type="Proteomes" id="UP000294588">
    <property type="component" value="Unassembled WGS sequence"/>
</dbReference>
<evidence type="ECO:0000313" key="2">
    <source>
        <dbReference type="Proteomes" id="UP000294588"/>
    </source>
</evidence>
<evidence type="ECO:0000313" key="1">
    <source>
        <dbReference type="EMBL" id="TDF72687.1"/>
    </source>
</evidence>
<accession>A0AC61QIB9</accession>
<comment type="caution">
    <text evidence="1">The sequence shown here is derived from an EMBL/GenBank/DDBJ whole genome shotgun (WGS) entry which is preliminary data.</text>
</comment>
<dbReference type="EMBL" id="SMOG01000020">
    <property type="protein sequence ID" value="TDF72687.1"/>
    <property type="molecule type" value="Genomic_DNA"/>
</dbReference>
<sequence length="405" mass="43850">MDIISIMKIAFKSLARNKTRTFLTMLGIIIGVGAVITMIAIGQGATKVVNDQISSMGTNVIMVISNTSNTQSRARQAAGSGNLLDEGDVKAIQETIDGVLYVSPVYSTYGQLKYGSNNWRGSIAGADVDYFLIRDLSLEEGQYFYPSEVESGAKVCVIGKTVADNLFLGEDPVGKTMRIRHIPFTVKGVLKSKGASSMGMDQDDIVIAPYTTTVSRLIGQRWRFMTIMVSAVSKEKIPMVQEDIMNLLLTRHNGTTRDDFIVRSQTDIAEAANTVSKTLTVLLASIAGISLLVGGIGIMNIMLVSVTERIKEIGIRMAVGASKRDVLLQFIIEAITISLIGGLIGIIMGWSLAVILGQTMNWSISVTPWSILLAVGFSCAVGIFFGWYPARKAANLNLIDALRYE</sequence>
<keyword evidence="2" id="KW-1185">Reference proteome</keyword>
<name>A0AC61QIB9_9BACT</name>